<protein>
    <submittedName>
        <fullName evidence="1">Uncharacterized protein</fullName>
    </submittedName>
</protein>
<dbReference type="RefSeq" id="XP_009834075.1">
    <property type="nucleotide sequence ID" value="XM_009835773.1"/>
</dbReference>
<proteinExistence type="predicted"/>
<dbReference type="OrthoDB" id="73007at2759"/>
<evidence type="ECO:0000313" key="1">
    <source>
        <dbReference type="EMBL" id="ETV76529.1"/>
    </source>
</evidence>
<accession>W4GBT0</accession>
<name>W4GBT0_APHAT</name>
<dbReference type="VEuPathDB" id="FungiDB:H257_09532"/>
<sequence length="104" mass="11897">MYGWDDTFLEFGHFMVQRWLLTRFDFGQHSVAILAPLNRKPTWLFGGVRRSVAQHKAQQPNVVVLVRQCIPETLTKCIDRHLVLLQQRVQISSALASVGHEEAG</sequence>
<dbReference type="GeneID" id="20811528"/>
<dbReference type="EMBL" id="KI913136">
    <property type="protein sequence ID" value="ETV76529.1"/>
    <property type="molecule type" value="Genomic_DNA"/>
</dbReference>
<reference evidence="1" key="1">
    <citation type="submission" date="2013-12" db="EMBL/GenBank/DDBJ databases">
        <title>The Genome Sequence of Aphanomyces astaci APO3.</title>
        <authorList>
            <consortium name="The Broad Institute Genomics Platform"/>
            <person name="Russ C."/>
            <person name="Tyler B."/>
            <person name="van West P."/>
            <person name="Dieguez-Uribeondo J."/>
            <person name="Young S.K."/>
            <person name="Zeng Q."/>
            <person name="Gargeya S."/>
            <person name="Fitzgerald M."/>
            <person name="Abouelleil A."/>
            <person name="Alvarado L."/>
            <person name="Chapman S.B."/>
            <person name="Gainer-Dewar J."/>
            <person name="Goldberg J."/>
            <person name="Griggs A."/>
            <person name="Gujja S."/>
            <person name="Hansen M."/>
            <person name="Howarth C."/>
            <person name="Imamovic A."/>
            <person name="Ireland A."/>
            <person name="Larimer J."/>
            <person name="McCowan C."/>
            <person name="Murphy C."/>
            <person name="Pearson M."/>
            <person name="Poon T.W."/>
            <person name="Priest M."/>
            <person name="Roberts A."/>
            <person name="Saif S."/>
            <person name="Shea T."/>
            <person name="Sykes S."/>
            <person name="Wortman J."/>
            <person name="Nusbaum C."/>
            <person name="Birren B."/>
        </authorList>
    </citation>
    <scope>NUCLEOTIDE SEQUENCE [LARGE SCALE GENOMIC DNA]</scope>
    <source>
        <strain evidence="1">APO3</strain>
    </source>
</reference>
<organism evidence="1">
    <name type="scientific">Aphanomyces astaci</name>
    <name type="common">Crayfish plague agent</name>
    <dbReference type="NCBI Taxonomy" id="112090"/>
    <lineage>
        <taxon>Eukaryota</taxon>
        <taxon>Sar</taxon>
        <taxon>Stramenopiles</taxon>
        <taxon>Oomycota</taxon>
        <taxon>Saprolegniomycetes</taxon>
        <taxon>Saprolegniales</taxon>
        <taxon>Verrucalvaceae</taxon>
        <taxon>Aphanomyces</taxon>
    </lineage>
</organism>
<dbReference type="AlphaFoldDB" id="W4GBT0"/>
<gene>
    <name evidence="1" type="ORF">H257_09532</name>
</gene>